<dbReference type="Proteomes" id="UP001235343">
    <property type="component" value="Unassembled WGS sequence"/>
</dbReference>
<keyword evidence="2" id="KW-1185">Reference proteome</keyword>
<gene>
    <name evidence="1" type="ORF">QQS35_04490</name>
</gene>
<evidence type="ECO:0000313" key="1">
    <source>
        <dbReference type="EMBL" id="MDL4839716.1"/>
    </source>
</evidence>
<accession>A0ABT7L1J1</accession>
<organism evidence="1 2">
    <name type="scientific">Aquibacillus rhizosphaerae</name>
    <dbReference type="NCBI Taxonomy" id="3051431"/>
    <lineage>
        <taxon>Bacteria</taxon>
        <taxon>Bacillati</taxon>
        <taxon>Bacillota</taxon>
        <taxon>Bacilli</taxon>
        <taxon>Bacillales</taxon>
        <taxon>Bacillaceae</taxon>
        <taxon>Aquibacillus</taxon>
    </lineage>
</organism>
<proteinExistence type="predicted"/>
<comment type="caution">
    <text evidence="1">The sequence shown here is derived from an EMBL/GenBank/DDBJ whole genome shotgun (WGS) entry which is preliminary data.</text>
</comment>
<dbReference type="RefSeq" id="WP_285930663.1">
    <property type="nucleotide sequence ID" value="NZ_JASTZU010000018.1"/>
</dbReference>
<sequence>MTIKQIERCSNMTVEIIYCSAQGEFSKRRVKVIEINEKSYMTDCLLTK</sequence>
<evidence type="ECO:0008006" key="3">
    <source>
        <dbReference type="Google" id="ProtNLM"/>
    </source>
</evidence>
<dbReference type="EMBL" id="JASTZU010000018">
    <property type="protein sequence ID" value="MDL4839716.1"/>
    <property type="molecule type" value="Genomic_DNA"/>
</dbReference>
<protein>
    <recommendedName>
        <fullName evidence="3">WYL domain-containing protein</fullName>
    </recommendedName>
</protein>
<reference evidence="1 2" key="1">
    <citation type="submission" date="2023-06" db="EMBL/GenBank/DDBJ databases">
        <title>Aquibacillus rhizosphaerae LR5S19.</title>
        <authorList>
            <person name="Sun J.-Q."/>
        </authorList>
    </citation>
    <scope>NUCLEOTIDE SEQUENCE [LARGE SCALE GENOMIC DNA]</scope>
    <source>
        <strain evidence="1 2">LR5S19</strain>
    </source>
</reference>
<evidence type="ECO:0000313" key="2">
    <source>
        <dbReference type="Proteomes" id="UP001235343"/>
    </source>
</evidence>
<name>A0ABT7L1J1_9BACI</name>